<comment type="caution">
    <text evidence="21">The sequence shown here is derived from an EMBL/GenBank/DDBJ whole genome shotgun (WGS) entry which is preliminary data.</text>
</comment>
<keyword evidence="6 18" id="KW-0479">Metal-binding</keyword>
<dbReference type="Gene3D" id="3.40.50.300">
    <property type="entry name" value="P-loop containing nucleotide triphosphate hydrolases"/>
    <property type="match status" value="2"/>
</dbReference>
<dbReference type="Pfam" id="PF13558">
    <property type="entry name" value="SbcC_Walker_B"/>
    <property type="match status" value="1"/>
</dbReference>
<evidence type="ECO:0000256" key="16">
    <source>
        <dbReference type="ARBA" id="ARBA00023254"/>
    </source>
</evidence>
<keyword evidence="8" id="KW-0227">DNA damage</keyword>
<organism evidence="21 22">
    <name type="scientific">Potamilus streckersoni</name>
    <dbReference type="NCBI Taxonomy" id="2493646"/>
    <lineage>
        <taxon>Eukaryota</taxon>
        <taxon>Metazoa</taxon>
        <taxon>Spiralia</taxon>
        <taxon>Lophotrochozoa</taxon>
        <taxon>Mollusca</taxon>
        <taxon>Bivalvia</taxon>
        <taxon>Autobranchia</taxon>
        <taxon>Heteroconchia</taxon>
        <taxon>Palaeoheterodonta</taxon>
        <taxon>Unionida</taxon>
        <taxon>Unionoidea</taxon>
        <taxon>Unionidae</taxon>
        <taxon>Ambleminae</taxon>
        <taxon>Lampsilini</taxon>
        <taxon>Potamilus</taxon>
    </lineage>
</organism>
<protein>
    <recommendedName>
        <fullName evidence="20">Zinc-hook domain-containing protein</fullName>
    </recommendedName>
</protein>
<feature type="coiled-coil region" evidence="19">
    <location>
        <begin position="398"/>
        <end position="559"/>
    </location>
</feature>
<evidence type="ECO:0000256" key="11">
    <source>
        <dbReference type="ARBA" id="ARBA00022840"/>
    </source>
</evidence>
<sequence>MSTIEKMSIQGIRSFGPDDGDKQIINFFQPLTLILGPNGTGKTTIIECLKYITTGVLPPGSKGGAFIHDPKIAHEREVKGQVRLQFSDVSGKQCIVQRSMVATQKAKKIETRTLDGVITRRNAAGEKQSINSKCADLDKEMITYLGVAKPVLENVIFCHQEDSNWPLSEGKTLKEKFDAIFASTRYVKALENIKKLKQDQDGTLRLHKQDLQYLKLHKDKAAQLEEDLMELEGRLAASKQSVEEIKTKLDPIEEKLDQIAKRSNEIFKIQTEITKLQSEKKQIEKNAKEIQESIENEFQGSDEALRRELAEFQDRVRERNETLIEYEGNHAELSQQLDKYNKEKSALLLEIGRLEREAEGHAENIEKRDSFIRQYAEEYEFEGFERSDITDEKYKSFLENIRTKLDALINDTKSLKADYEKKEDDLQKKMDELRDTKTKLEQNEKIKRDMVNENQLKIRHINQKLSEVEASAGKLDQLKRELKREEHELQTVESSVSVDVLKEEISELTKEKGKLDSKISELSSEMNVLHLQSSAQAQLDVLKKDRSSKEENIRRLKAKHEDTITYLLGHMPSRNIRGELDAYVSKQSEDVRKSNASLNESRNLLSKREAERKMMADQLKKKEDECKALEERILQVCGSQNFNEGLQIIQQKMTQSQDQRGSLLGAEHFFKKYATDLGKDDPCCPLCHREFDTEQEVRELILELQEKLRMVPAKLQKAEKDLEEFQKKYDDMMQLKPLKENMMTLETLEIPQLKAILKKTVDEIDQLKTNIQDLEEVVEVKENDEAAAKLIQNDIIMMDRYQGEVQELDKKIAAQSSRLAGGDSGRTLQEVITEKEDLQIKVDSMGRQLDHRRQKLSDHMDQVQKLRTSINSMREEKLGIENDLQQRIKFEEDKANLISENEAHNQEIKEASSRIRPLQEKSETLRHEKELLSKEKEEKIEKAKAEVDQVKNNATKVKNINQDIKSYNQSGKADTLERSQARANQIQKKLEKIDMDQKEVTSNIDKLRKDLSTQKIRELDLQNNLSLRNKNREIEKMNAQLLDLNAQLGGLDVSNLERERRKLQKQLDDLTKERHVAEGRQRGFEDQIKAAKKELQSDMYTGAAEKYRNKMIEFRTTEMANGDLQKYYRALDTAIMNYHNLKMAEINKIIRDLWRNTYRGNDIETIEIRSDEDDSASMKTRRTYNYRVVMVKGDTALDMRGRCSAGQKVLASLIIRLALAETFCLNCGILALDEPTTNLDRENIESLARALVDIIKGRSHQRNFQLMIITHDEDFVELLGRSDYVEEFYKVSKNQDGCSQLIRSKVSDLHR</sequence>
<evidence type="ECO:0000256" key="8">
    <source>
        <dbReference type="ARBA" id="ARBA00022763"/>
    </source>
</evidence>
<reference evidence="21" key="2">
    <citation type="journal article" date="2021" name="Genome Biol. Evol.">
        <title>Developing a high-quality reference genome for a parasitic bivalve with doubly uniparental inheritance (Bivalvia: Unionida).</title>
        <authorList>
            <person name="Smith C.H."/>
        </authorList>
    </citation>
    <scope>NUCLEOTIDE SEQUENCE</scope>
    <source>
        <strain evidence="21">CHS0354</strain>
        <tissue evidence="21">Mantle</tissue>
    </source>
</reference>
<evidence type="ECO:0000256" key="10">
    <source>
        <dbReference type="ARBA" id="ARBA00022833"/>
    </source>
</evidence>
<reference evidence="21" key="3">
    <citation type="submission" date="2023-05" db="EMBL/GenBank/DDBJ databases">
        <authorList>
            <person name="Smith C.H."/>
        </authorList>
    </citation>
    <scope>NUCLEOTIDE SEQUENCE</scope>
    <source>
        <strain evidence="21">CHS0354</strain>
        <tissue evidence="21">Mantle</tissue>
    </source>
</reference>
<dbReference type="GO" id="GO:0046872">
    <property type="term" value="F:metal ion binding"/>
    <property type="evidence" value="ECO:0007669"/>
    <property type="project" value="UniProtKB-UniRule"/>
</dbReference>
<evidence type="ECO:0000313" key="22">
    <source>
        <dbReference type="Proteomes" id="UP001195483"/>
    </source>
</evidence>
<name>A0AAE0SU37_9BIVA</name>
<feature type="coiled-coil region" evidence="19">
    <location>
        <begin position="715"/>
        <end position="996"/>
    </location>
</feature>
<dbReference type="GO" id="GO:0003691">
    <property type="term" value="F:double-stranded telomeric DNA binding"/>
    <property type="evidence" value="ECO:0007669"/>
    <property type="project" value="TreeGrafter"/>
</dbReference>
<dbReference type="FunFam" id="3.40.50.300:FF:000947">
    <property type="entry name" value="DNA repair protein RAD50"/>
    <property type="match status" value="1"/>
</dbReference>
<keyword evidence="13 19" id="KW-0175">Coiled coil</keyword>
<dbReference type="FunFam" id="3.40.50.300:FF:001195">
    <property type="entry name" value="DNA repair protein rad50"/>
    <property type="match status" value="1"/>
</dbReference>
<dbReference type="GO" id="GO:0000794">
    <property type="term" value="C:condensed nuclear chromosome"/>
    <property type="evidence" value="ECO:0007669"/>
    <property type="project" value="TreeGrafter"/>
</dbReference>
<evidence type="ECO:0000256" key="2">
    <source>
        <dbReference type="ARBA" id="ARBA00004123"/>
    </source>
</evidence>
<comment type="cofactor">
    <cofactor evidence="1">
        <name>Zn(2+)</name>
        <dbReference type="ChEBI" id="CHEBI:29105"/>
    </cofactor>
</comment>
<evidence type="ECO:0000256" key="15">
    <source>
        <dbReference type="ARBA" id="ARBA00023242"/>
    </source>
</evidence>
<keyword evidence="10 18" id="KW-0862">Zinc</keyword>
<evidence type="ECO:0000259" key="20">
    <source>
        <dbReference type="PROSITE" id="PS51131"/>
    </source>
</evidence>
<evidence type="ECO:0000256" key="17">
    <source>
        <dbReference type="ARBA" id="ARBA00049360"/>
    </source>
</evidence>
<dbReference type="PROSITE" id="PS51131">
    <property type="entry name" value="ZN_HOOK"/>
    <property type="match status" value="1"/>
</dbReference>
<dbReference type="Proteomes" id="UP001195483">
    <property type="component" value="Unassembled WGS sequence"/>
</dbReference>
<evidence type="ECO:0000256" key="7">
    <source>
        <dbReference type="ARBA" id="ARBA00022741"/>
    </source>
</evidence>
<evidence type="ECO:0000256" key="5">
    <source>
        <dbReference type="ARBA" id="ARBA00022454"/>
    </source>
</evidence>
<evidence type="ECO:0000256" key="19">
    <source>
        <dbReference type="SAM" id="Coils"/>
    </source>
</evidence>
<dbReference type="InterPro" id="IPR013134">
    <property type="entry name" value="Zn_hook_RAD50"/>
</dbReference>
<keyword evidence="22" id="KW-1185">Reference proteome</keyword>
<reference evidence="21" key="1">
    <citation type="journal article" date="2021" name="Genome Biol. Evol.">
        <title>A High-Quality Reference Genome for a Parasitic Bivalve with Doubly Uniparental Inheritance (Bivalvia: Unionida).</title>
        <authorList>
            <person name="Smith C.H."/>
        </authorList>
    </citation>
    <scope>NUCLEOTIDE SEQUENCE</scope>
    <source>
        <strain evidence="21">CHS0354</strain>
    </source>
</reference>
<accession>A0AAE0SU37</accession>
<feature type="coiled-coil region" evidence="19">
    <location>
        <begin position="323"/>
        <end position="357"/>
    </location>
</feature>
<evidence type="ECO:0000256" key="14">
    <source>
        <dbReference type="ARBA" id="ARBA00023204"/>
    </source>
</evidence>
<feature type="coiled-coil region" evidence="19">
    <location>
        <begin position="214"/>
        <end position="296"/>
    </location>
</feature>
<comment type="catalytic activity">
    <reaction evidence="17">
        <text>ATP + H2O = ADP + phosphate + H(+)</text>
        <dbReference type="Rhea" id="RHEA:13065"/>
        <dbReference type="ChEBI" id="CHEBI:15377"/>
        <dbReference type="ChEBI" id="CHEBI:15378"/>
        <dbReference type="ChEBI" id="CHEBI:30616"/>
        <dbReference type="ChEBI" id="CHEBI:43474"/>
        <dbReference type="ChEBI" id="CHEBI:456216"/>
    </reaction>
</comment>
<dbReference type="Pfam" id="PF04423">
    <property type="entry name" value="Rad50_zn_hook"/>
    <property type="match status" value="1"/>
</dbReference>
<keyword evidence="9" id="KW-0378">Hydrolase</keyword>
<evidence type="ECO:0000256" key="6">
    <source>
        <dbReference type="ARBA" id="ARBA00022723"/>
    </source>
</evidence>
<comment type="similarity">
    <text evidence="4">Belongs to the SMC family. RAD50 subfamily.</text>
</comment>
<dbReference type="GO" id="GO:0043047">
    <property type="term" value="F:single-stranded telomeric DNA binding"/>
    <property type="evidence" value="ECO:0007669"/>
    <property type="project" value="TreeGrafter"/>
</dbReference>
<keyword evidence="5" id="KW-0158">Chromosome</keyword>
<dbReference type="PANTHER" id="PTHR18867:SF12">
    <property type="entry name" value="DNA REPAIR PROTEIN RAD50"/>
    <property type="match status" value="1"/>
</dbReference>
<comment type="subcellular location">
    <subcellularLocation>
        <location evidence="3">Chromosome</location>
    </subcellularLocation>
    <subcellularLocation>
        <location evidence="2">Nucleus</location>
    </subcellularLocation>
</comment>
<evidence type="ECO:0000256" key="13">
    <source>
        <dbReference type="ARBA" id="ARBA00023054"/>
    </source>
</evidence>
<feature type="domain" description="Zinc-hook" evidence="20">
    <location>
        <begin position="639"/>
        <end position="737"/>
    </location>
</feature>
<dbReference type="SUPFAM" id="SSF75712">
    <property type="entry name" value="Rad50 coiled-coil Zn hook"/>
    <property type="match status" value="1"/>
</dbReference>
<keyword evidence="14" id="KW-0234">DNA repair</keyword>
<dbReference type="GO" id="GO:0030870">
    <property type="term" value="C:Mre11 complex"/>
    <property type="evidence" value="ECO:0007669"/>
    <property type="project" value="InterPro"/>
</dbReference>
<proteinExistence type="inferred from homology"/>
<dbReference type="GO" id="GO:0006302">
    <property type="term" value="P:double-strand break repair"/>
    <property type="evidence" value="ECO:0007669"/>
    <property type="project" value="InterPro"/>
</dbReference>
<dbReference type="GO" id="GO:0051880">
    <property type="term" value="F:G-quadruplex DNA binding"/>
    <property type="evidence" value="ECO:0007669"/>
    <property type="project" value="TreeGrafter"/>
</dbReference>
<dbReference type="InterPro" id="IPR027417">
    <property type="entry name" value="P-loop_NTPase"/>
</dbReference>
<evidence type="ECO:0000256" key="4">
    <source>
        <dbReference type="ARBA" id="ARBA00009439"/>
    </source>
</evidence>
<dbReference type="InterPro" id="IPR004584">
    <property type="entry name" value="Rad50_eukaryotes"/>
</dbReference>
<keyword evidence="7" id="KW-0547">Nucleotide-binding</keyword>
<evidence type="ECO:0000256" key="9">
    <source>
        <dbReference type="ARBA" id="ARBA00022801"/>
    </source>
</evidence>
<feature type="binding site" evidence="18">
    <location>
        <position position="687"/>
    </location>
    <ligand>
        <name>Zn(2+)</name>
        <dbReference type="ChEBI" id="CHEBI:29105"/>
    </ligand>
</feature>
<dbReference type="InterPro" id="IPR038729">
    <property type="entry name" value="Rad50/SbcC_AAA"/>
</dbReference>
<evidence type="ECO:0000256" key="12">
    <source>
        <dbReference type="ARBA" id="ARBA00022842"/>
    </source>
</evidence>
<dbReference type="GO" id="GO:0005524">
    <property type="term" value="F:ATP binding"/>
    <property type="evidence" value="ECO:0007669"/>
    <property type="project" value="UniProtKB-KW"/>
</dbReference>
<keyword evidence="15" id="KW-0539">Nucleus</keyword>
<dbReference type="Pfam" id="PF13476">
    <property type="entry name" value="AAA_23"/>
    <property type="match status" value="1"/>
</dbReference>
<gene>
    <name evidence="21" type="ORF">CHS0354_040043</name>
</gene>
<evidence type="ECO:0000256" key="18">
    <source>
        <dbReference type="PROSITE-ProRule" id="PRU00471"/>
    </source>
</evidence>
<feature type="coiled-coil region" evidence="19">
    <location>
        <begin position="1027"/>
        <end position="1080"/>
    </location>
</feature>
<dbReference type="GO" id="GO:0016887">
    <property type="term" value="F:ATP hydrolysis activity"/>
    <property type="evidence" value="ECO:0007669"/>
    <property type="project" value="InterPro"/>
</dbReference>
<evidence type="ECO:0000256" key="1">
    <source>
        <dbReference type="ARBA" id="ARBA00001947"/>
    </source>
</evidence>
<dbReference type="PANTHER" id="PTHR18867">
    <property type="entry name" value="RAD50"/>
    <property type="match status" value="1"/>
</dbReference>
<keyword evidence="11" id="KW-0067">ATP-binding</keyword>
<dbReference type="GO" id="GO:0000722">
    <property type="term" value="P:telomere maintenance via recombination"/>
    <property type="evidence" value="ECO:0007669"/>
    <property type="project" value="TreeGrafter"/>
</dbReference>
<keyword evidence="12" id="KW-0460">Magnesium</keyword>
<dbReference type="GO" id="GO:0007004">
    <property type="term" value="P:telomere maintenance via telomerase"/>
    <property type="evidence" value="ECO:0007669"/>
    <property type="project" value="TreeGrafter"/>
</dbReference>
<dbReference type="NCBIfam" id="TIGR00606">
    <property type="entry name" value="rad50"/>
    <property type="match status" value="1"/>
</dbReference>
<evidence type="ECO:0000313" key="21">
    <source>
        <dbReference type="EMBL" id="KAK3597670.1"/>
    </source>
</evidence>
<dbReference type="GO" id="GO:0070192">
    <property type="term" value="P:chromosome organization involved in meiotic cell cycle"/>
    <property type="evidence" value="ECO:0007669"/>
    <property type="project" value="TreeGrafter"/>
</dbReference>
<dbReference type="SUPFAM" id="SSF52540">
    <property type="entry name" value="P-loop containing nucleoside triphosphate hydrolases"/>
    <property type="match status" value="1"/>
</dbReference>
<feature type="binding site" evidence="18">
    <location>
        <position position="684"/>
    </location>
    <ligand>
        <name>Zn(2+)</name>
        <dbReference type="ChEBI" id="CHEBI:29105"/>
    </ligand>
</feature>
<dbReference type="EMBL" id="JAEAOA010002328">
    <property type="protein sequence ID" value="KAK3597670.1"/>
    <property type="molecule type" value="Genomic_DNA"/>
</dbReference>
<feature type="coiled-coil region" evidence="19">
    <location>
        <begin position="605"/>
        <end position="632"/>
    </location>
</feature>
<evidence type="ECO:0000256" key="3">
    <source>
        <dbReference type="ARBA" id="ARBA00004286"/>
    </source>
</evidence>
<keyword evidence="16" id="KW-0469">Meiosis</keyword>